<evidence type="ECO:0000256" key="1">
    <source>
        <dbReference type="ARBA" id="ARBA00009437"/>
    </source>
</evidence>
<evidence type="ECO:0000256" key="2">
    <source>
        <dbReference type="ARBA" id="ARBA00023015"/>
    </source>
</evidence>
<sequence length="323" mass="33832">MLDSYRLRLLVAVADTGSIAGAAAALGCSAAAASQQLAVLEREARAQLLERSARSVRLSNAGQVLTEHARRIIADLDLAGQVVAAAGSGTVAHVRIASFATGTRWVVAPAMITMRRRFPALEVTFTEIEPDQSIPAVAAGRVDIALTHQYAGFPGPAARGLDQRLVFTDPLLLAVPFADGRDTAALRDFADADWISGIAAHGFQAVTEMACHVAGFEPRIRSRADTYAVVLDLVAAGLGVALIPRSAAAPRPGAALLEITAPVGLARTVHVTTRASDRSPAVAAFAGELVRQGRRRRRSPARPTAATPPPEPPPTAGRRPAHR</sequence>
<feature type="domain" description="HTH lysR-type" evidence="6">
    <location>
        <begin position="2"/>
        <end position="59"/>
    </location>
</feature>
<dbReference type="PROSITE" id="PS51257">
    <property type="entry name" value="PROKAR_LIPOPROTEIN"/>
    <property type="match status" value="1"/>
</dbReference>
<dbReference type="Gene3D" id="1.10.10.10">
    <property type="entry name" value="Winged helix-like DNA-binding domain superfamily/Winged helix DNA-binding domain"/>
    <property type="match status" value="1"/>
</dbReference>
<accession>A0ABQ3XDU7</accession>
<protein>
    <recommendedName>
        <fullName evidence="6">HTH lysR-type domain-containing protein</fullName>
    </recommendedName>
</protein>
<evidence type="ECO:0000256" key="3">
    <source>
        <dbReference type="ARBA" id="ARBA00023125"/>
    </source>
</evidence>
<feature type="compositionally biased region" description="Pro residues" evidence="5">
    <location>
        <begin position="306"/>
        <end position="315"/>
    </location>
</feature>
<dbReference type="PANTHER" id="PTHR30346:SF29">
    <property type="entry name" value="LYSR SUBSTRATE-BINDING"/>
    <property type="match status" value="1"/>
</dbReference>
<keyword evidence="8" id="KW-1185">Reference proteome</keyword>
<dbReference type="Pfam" id="PF00126">
    <property type="entry name" value="HTH_1"/>
    <property type="match status" value="1"/>
</dbReference>
<dbReference type="PANTHER" id="PTHR30346">
    <property type="entry name" value="TRANSCRIPTIONAL DUAL REGULATOR HCAR-RELATED"/>
    <property type="match status" value="1"/>
</dbReference>
<evidence type="ECO:0000313" key="8">
    <source>
        <dbReference type="Proteomes" id="UP000612282"/>
    </source>
</evidence>
<evidence type="ECO:0000313" key="7">
    <source>
        <dbReference type="EMBL" id="GID56659.1"/>
    </source>
</evidence>
<dbReference type="Proteomes" id="UP000612282">
    <property type="component" value="Unassembled WGS sequence"/>
</dbReference>
<evidence type="ECO:0000256" key="5">
    <source>
        <dbReference type="SAM" id="MobiDB-lite"/>
    </source>
</evidence>
<comment type="caution">
    <text evidence="7">The sequence shown here is derived from an EMBL/GenBank/DDBJ whole genome shotgun (WGS) entry which is preliminary data.</text>
</comment>
<keyword evidence="3" id="KW-0238">DNA-binding</keyword>
<dbReference type="InterPro" id="IPR005119">
    <property type="entry name" value="LysR_subst-bd"/>
</dbReference>
<dbReference type="InterPro" id="IPR000847">
    <property type="entry name" value="LysR_HTH_N"/>
</dbReference>
<dbReference type="PROSITE" id="PS50931">
    <property type="entry name" value="HTH_LYSR"/>
    <property type="match status" value="1"/>
</dbReference>
<dbReference type="InterPro" id="IPR036388">
    <property type="entry name" value="WH-like_DNA-bd_sf"/>
</dbReference>
<dbReference type="RefSeq" id="WP_203798531.1">
    <property type="nucleotide sequence ID" value="NZ_BAAAQE010000018.1"/>
</dbReference>
<organism evidence="7 8">
    <name type="scientific">Actinoplanes couchii</name>
    <dbReference type="NCBI Taxonomy" id="403638"/>
    <lineage>
        <taxon>Bacteria</taxon>
        <taxon>Bacillati</taxon>
        <taxon>Actinomycetota</taxon>
        <taxon>Actinomycetes</taxon>
        <taxon>Micromonosporales</taxon>
        <taxon>Micromonosporaceae</taxon>
        <taxon>Actinoplanes</taxon>
    </lineage>
</organism>
<dbReference type="Pfam" id="PF03466">
    <property type="entry name" value="LysR_substrate"/>
    <property type="match status" value="1"/>
</dbReference>
<keyword evidence="2" id="KW-0805">Transcription regulation</keyword>
<reference evidence="7 8" key="1">
    <citation type="submission" date="2021-01" db="EMBL/GenBank/DDBJ databases">
        <title>Whole genome shotgun sequence of Actinoplanes couchii NBRC 106145.</title>
        <authorList>
            <person name="Komaki H."/>
            <person name="Tamura T."/>
        </authorList>
    </citation>
    <scope>NUCLEOTIDE SEQUENCE [LARGE SCALE GENOMIC DNA]</scope>
    <source>
        <strain evidence="7 8">NBRC 106145</strain>
    </source>
</reference>
<keyword evidence="4" id="KW-0804">Transcription</keyword>
<gene>
    <name evidence="7" type="ORF">Aco03nite_050630</name>
</gene>
<evidence type="ECO:0000259" key="6">
    <source>
        <dbReference type="PROSITE" id="PS50931"/>
    </source>
</evidence>
<proteinExistence type="inferred from homology"/>
<feature type="region of interest" description="Disordered" evidence="5">
    <location>
        <begin position="283"/>
        <end position="323"/>
    </location>
</feature>
<evidence type="ECO:0000256" key="4">
    <source>
        <dbReference type="ARBA" id="ARBA00023163"/>
    </source>
</evidence>
<comment type="similarity">
    <text evidence="1">Belongs to the LysR transcriptional regulatory family.</text>
</comment>
<dbReference type="SUPFAM" id="SSF46785">
    <property type="entry name" value="Winged helix' DNA-binding domain"/>
    <property type="match status" value="1"/>
</dbReference>
<dbReference type="Gene3D" id="3.40.190.290">
    <property type="match status" value="1"/>
</dbReference>
<dbReference type="EMBL" id="BOMG01000061">
    <property type="protein sequence ID" value="GID56659.1"/>
    <property type="molecule type" value="Genomic_DNA"/>
</dbReference>
<name>A0ABQ3XDU7_9ACTN</name>
<dbReference type="SUPFAM" id="SSF53850">
    <property type="entry name" value="Periplasmic binding protein-like II"/>
    <property type="match status" value="1"/>
</dbReference>
<dbReference type="InterPro" id="IPR036390">
    <property type="entry name" value="WH_DNA-bd_sf"/>
</dbReference>